<sequence>MKIDNKGASEEDSLQPKNVRQDNNKKSVIRTSSLKLEHVRSTALIGEDQILSDDNTNLQSEDLNGSGMQPLTTESLEETHNELLSQNRKRLLIPLITEIKPVEMSLIATHPAPSALVSTTSTITAREVEKREEMLTLTTPVKNDIPKSAPSSGNTSDFNEISNNPTTLKRKLSNSFKGHIQNEFETINQ</sequence>
<proteinExistence type="predicted"/>
<evidence type="ECO:0000256" key="1">
    <source>
        <dbReference type="SAM" id="MobiDB-lite"/>
    </source>
</evidence>
<dbReference type="AlphaFoldDB" id="A0AAD5M1K5"/>
<name>A0AAD5M1K5_PARTN</name>
<keyword evidence="3" id="KW-1185">Reference proteome</keyword>
<protein>
    <submittedName>
        <fullName evidence="2">Uncharacterized protein</fullName>
    </submittedName>
</protein>
<feature type="compositionally biased region" description="Polar residues" evidence="1">
    <location>
        <begin position="149"/>
        <end position="166"/>
    </location>
</feature>
<accession>A0AAD5M1K5</accession>
<evidence type="ECO:0000313" key="3">
    <source>
        <dbReference type="Proteomes" id="UP001196413"/>
    </source>
</evidence>
<reference evidence="2" key="1">
    <citation type="submission" date="2021-06" db="EMBL/GenBank/DDBJ databases">
        <title>Parelaphostrongylus tenuis whole genome reference sequence.</title>
        <authorList>
            <person name="Garwood T.J."/>
            <person name="Larsen P.A."/>
            <person name="Fountain-Jones N.M."/>
            <person name="Garbe J.R."/>
            <person name="Macchietto M.G."/>
            <person name="Kania S.A."/>
            <person name="Gerhold R.W."/>
            <person name="Richards J.E."/>
            <person name="Wolf T.M."/>
        </authorList>
    </citation>
    <scope>NUCLEOTIDE SEQUENCE</scope>
    <source>
        <strain evidence="2">MNPRO001-30</strain>
        <tissue evidence="2">Meninges</tissue>
    </source>
</reference>
<feature type="region of interest" description="Disordered" evidence="1">
    <location>
        <begin position="142"/>
        <end position="166"/>
    </location>
</feature>
<dbReference type="Proteomes" id="UP001196413">
    <property type="component" value="Unassembled WGS sequence"/>
</dbReference>
<evidence type="ECO:0000313" key="2">
    <source>
        <dbReference type="EMBL" id="KAJ1349505.1"/>
    </source>
</evidence>
<dbReference type="EMBL" id="JAHQIW010000677">
    <property type="protein sequence ID" value="KAJ1349505.1"/>
    <property type="molecule type" value="Genomic_DNA"/>
</dbReference>
<comment type="caution">
    <text evidence="2">The sequence shown here is derived from an EMBL/GenBank/DDBJ whole genome shotgun (WGS) entry which is preliminary data.</text>
</comment>
<organism evidence="2 3">
    <name type="scientific">Parelaphostrongylus tenuis</name>
    <name type="common">Meningeal worm</name>
    <dbReference type="NCBI Taxonomy" id="148309"/>
    <lineage>
        <taxon>Eukaryota</taxon>
        <taxon>Metazoa</taxon>
        <taxon>Ecdysozoa</taxon>
        <taxon>Nematoda</taxon>
        <taxon>Chromadorea</taxon>
        <taxon>Rhabditida</taxon>
        <taxon>Rhabditina</taxon>
        <taxon>Rhabditomorpha</taxon>
        <taxon>Strongyloidea</taxon>
        <taxon>Metastrongylidae</taxon>
        <taxon>Parelaphostrongylus</taxon>
    </lineage>
</organism>
<feature type="region of interest" description="Disordered" evidence="1">
    <location>
        <begin position="1"/>
        <end position="29"/>
    </location>
</feature>
<gene>
    <name evidence="2" type="ORF">KIN20_005086</name>
</gene>